<protein>
    <submittedName>
        <fullName evidence="1">Uncharacterized protein</fullName>
    </submittedName>
</protein>
<proteinExistence type="predicted"/>
<accession>A0A2A2CF85</accession>
<evidence type="ECO:0000313" key="2">
    <source>
        <dbReference type="Proteomes" id="UP000218543"/>
    </source>
</evidence>
<evidence type="ECO:0000313" key="1">
    <source>
        <dbReference type="EMBL" id="PAU25143.1"/>
    </source>
</evidence>
<organism evidence="1 2">
    <name type="scientific">Escherichia coli</name>
    <dbReference type="NCBI Taxonomy" id="562"/>
    <lineage>
        <taxon>Bacteria</taxon>
        <taxon>Pseudomonadati</taxon>
        <taxon>Pseudomonadota</taxon>
        <taxon>Gammaproteobacteria</taxon>
        <taxon>Enterobacterales</taxon>
        <taxon>Enterobacteriaceae</taxon>
        <taxon>Escherichia</taxon>
    </lineage>
</organism>
<dbReference type="EMBL" id="MRVZ01000017">
    <property type="protein sequence ID" value="PAU25143.1"/>
    <property type="molecule type" value="Genomic_DNA"/>
</dbReference>
<dbReference type="AlphaFoldDB" id="A0A2A2CF85"/>
<dbReference type="Proteomes" id="UP000218543">
    <property type="component" value="Unassembled WGS sequence"/>
</dbReference>
<sequence>MERRTAIRESRLLPVICIIHKHHLKFLTSKSITLQETAKVQAYLSVSVKTSESNVPMGKTITFIVNNLYHPQKATKRCAG</sequence>
<comment type="caution">
    <text evidence="1">The sequence shown here is derived from an EMBL/GenBank/DDBJ whole genome shotgun (WGS) entry which is preliminary data.</text>
</comment>
<gene>
    <name evidence="1" type="ORF">BTQ06_06075</name>
</gene>
<name>A0A2A2CF85_ECOLX</name>
<reference evidence="1 2" key="1">
    <citation type="submission" date="2016-12" db="EMBL/GenBank/DDBJ databases">
        <title>Real-Time Genomic Investigation Underlying the Public Health Response to a Shiga Toxin-Producing Escherichia Coli O26:H11 Outbreak in a Nursery.</title>
        <authorList>
            <person name="Ferdous M."/>
            <person name="Moran-Gilad J."/>
            <person name="Rossen J.W."/>
            <person name="Gdalevich M."/>
        </authorList>
    </citation>
    <scope>NUCLEOTIDE SEQUENCE [LARGE SCALE GENOMIC DNA]</scope>
    <source>
        <strain evidence="1 2">STEC 514-2</strain>
    </source>
</reference>